<evidence type="ECO:0000256" key="2">
    <source>
        <dbReference type="SAM" id="Phobius"/>
    </source>
</evidence>
<keyword evidence="2" id="KW-1133">Transmembrane helix</keyword>
<comment type="caution">
    <text evidence="3">The sequence shown here is derived from an EMBL/GenBank/DDBJ whole genome shotgun (WGS) entry which is preliminary data.</text>
</comment>
<reference evidence="3 4" key="2">
    <citation type="journal article" date="2016" name="Genome Announc.">
        <title>Draft Genome Sequence of a Versatile Hydrocarbon-Degrading Bacterium, Rhodococcus pyridinivorans Strain KG-16, Collected from Oil Fields in India.</title>
        <authorList>
            <person name="Aggarwal R.K."/>
            <person name="Dawar C."/>
            <person name="Phanindranath R."/>
            <person name="Mutnuri L."/>
            <person name="Dayal A.M."/>
        </authorList>
    </citation>
    <scope>NUCLEOTIDE SEQUENCE [LARGE SCALE GENOMIC DNA]</scope>
    <source>
        <strain evidence="3 4">KG-16</strain>
    </source>
</reference>
<dbReference type="EMBL" id="AZXY01000014">
    <property type="protein sequence ID" value="KSZ56559.1"/>
    <property type="molecule type" value="Genomic_DNA"/>
</dbReference>
<organism evidence="3 4">
    <name type="scientific">Rhodococcus pyridinivorans KG-16</name>
    <dbReference type="NCBI Taxonomy" id="1441730"/>
    <lineage>
        <taxon>Bacteria</taxon>
        <taxon>Bacillati</taxon>
        <taxon>Actinomycetota</taxon>
        <taxon>Actinomycetes</taxon>
        <taxon>Mycobacteriales</taxon>
        <taxon>Nocardiaceae</taxon>
        <taxon>Rhodococcus</taxon>
    </lineage>
</organism>
<keyword evidence="2" id="KW-0472">Membrane</keyword>
<gene>
    <name evidence="3" type="ORF">Z045_22410</name>
</gene>
<accession>A0A0V9UEZ2</accession>
<dbReference type="PATRIC" id="fig|1441730.3.peg.4685"/>
<protein>
    <submittedName>
        <fullName evidence="3">Uncharacterized protein</fullName>
    </submittedName>
</protein>
<feature type="region of interest" description="Disordered" evidence="1">
    <location>
        <begin position="52"/>
        <end position="75"/>
    </location>
</feature>
<keyword evidence="2" id="KW-0812">Transmembrane</keyword>
<dbReference type="AlphaFoldDB" id="A0A0V9UEZ2"/>
<reference evidence="4" key="1">
    <citation type="submission" date="2015-01" db="EMBL/GenBank/DDBJ databases">
        <title>Draft genome sequence of Rhodococcus pyridinivorans strain KG-16, a hydrocarbon-degrading bacterium.</title>
        <authorList>
            <person name="Aggarwal R.K."/>
            <person name="Dawar C."/>
        </authorList>
    </citation>
    <scope>NUCLEOTIDE SEQUENCE [LARGE SCALE GENOMIC DNA]</scope>
    <source>
        <strain evidence="4">KG-16</strain>
    </source>
</reference>
<proteinExistence type="predicted"/>
<name>A0A0V9UEZ2_9NOCA</name>
<evidence type="ECO:0000313" key="3">
    <source>
        <dbReference type="EMBL" id="KSZ56559.1"/>
    </source>
</evidence>
<evidence type="ECO:0000313" key="4">
    <source>
        <dbReference type="Proteomes" id="UP000053060"/>
    </source>
</evidence>
<evidence type="ECO:0000256" key="1">
    <source>
        <dbReference type="SAM" id="MobiDB-lite"/>
    </source>
</evidence>
<sequence>MTWIGWPLLGWFMASPVVALVFGRVAAARDLHEAPRTIAPVIDLSERRALRLGEHHRPEQDGNGPATLPEPRLPM</sequence>
<feature type="transmembrane region" description="Helical" evidence="2">
    <location>
        <begin position="6"/>
        <end position="27"/>
    </location>
</feature>
<dbReference type="Proteomes" id="UP000053060">
    <property type="component" value="Unassembled WGS sequence"/>
</dbReference>
<dbReference type="RefSeq" id="WP_060654169.1">
    <property type="nucleotide sequence ID" value="NZ_AZXY01000014.1"/>
</dbReference>